<dbReference type="PANTHER" id="PTHR15718:SF7">
    <property type="entry name" value="G PROTEIN-REGULATED INDUCER OF NEURITE OUTGROWTH 1"/>
    <property type="match status" value="1"/>
</dbReference>
<dbReference type="GO" id="GO:0031175">
    <property type="term" value="P:neuron projection development"/>
    <property type="evidence" value="ECO:0007669"/>
    <property type="project" value="TreeGrafter"/>
</dbReference>
<dbReference type="InterPro" id="IPR032745">
    <property type="entry name" value="GRIN_C"/>
</dbReference>
<feature type="region of interest" description="Disordered" evidence="2">
    <location>
        <begin position="342"/>
        <end position="364"/>
    </location>
</feature>
<proteinExistence type="predicted"/>
<evidence type="ECO:0000259" key="3">
    <source>
        <dbReference type="Pfam" id="PF15235"/>
    </source>
</evidence>
<evidence type="ECO:0000256" key="1">
    <source>
        <dbReference type="ARBA" id="ARBA00002358"/>
    </source>
</evidence>
<accession>A0A8T0B8D2</accession>
<dbReference type="GO" id="GO:0005886">
    <property type="term" value="C:plasma membrane"/>
    <property type="evidence" value="ECO:0007669"/>
    <property type="project" value="TreeGrafter"/>
</dbReference>
<dbReference type="EMBL" id="JABFDY010000010">
    <property type="protein sequence ID" value="KAF7702467.1"/>
    <property type="molecule type" value="Genomic_DNA"/>
</dbReference>
<gene>
    <name evidence="4" type="ORF">HF521_001750</name>
</gene>
<feature type="region of interest" description="Disordered" evidence="2">
    <location>
        <begin position="423"/>
        <end position="484"/>
    </location>
</feature>
<reference evidence="4" key="1">
    <citation type="submission" date="2020-08" db="EMBL/GenBank/DDBJ databases">
        <title>Chromosome-level assembly of Southern catfish (Silurus meridionalis) provides insights into visual adaptation to the nocturnal and benthic lifestyles.</title>
        <authorList>
            <person name="Zhang Y."/>
            <person name="Wang D."/>
            <person name="Peng Z."/>
        </authorList>
    </citation>
    <scope>NUCLEOTIDE SEQUENCE</scope>
    <source>
        <strain evidence="4">SWU-2019-XX</strain>
        <tissue evidence="4">Muscle</tissue>
    </source>
</reference>
<evidence type="ECO:0000256" key="2">
    <source>
        <dbReference type="SAM" id="MobiDB-lite"/>
    </source>
</evidence>
<feature type="domain" description="G protein-regulated inducer of neurite outgrowth C-terminal" evidence="3">
    <location>
        <begin position="350"/>
        <end position="482"/>
    </location>
</feature>
<feature type="compositionally biased region" description="Basic and acidic residues" evidence="2">
    <location>
        <begin position="101"/>
        <end position="110"/>
    </location>
</feature>
<comment type="caution">
    <text evidence="4">The sequence shown here is derived from an EMBL/GenBank/DDBJ whole genome shotgun (WGS) entry which is preliminary data.</text>
</comment>
<name>A0A8T0B8D2_SILME</name>
<organism evidence="4 5">
    <name type="scientific">Silurus meridionalis</name>
    <name type="common">Southern catfish</name>
    <name type="synonym">Silurus soldatovi meridionalis</name>
    <dbReference type="NCBI Taxonomy" id="175797"/>
    <lineage>
        <taxon>Eukaryota</taxon>
        <taxon>Metazoa</taxon>
        <taxon>Chordata</taxon>
        <taxon>Craniata</taxon>
        <taxon>Vertebrata</taxon>
        <taxon>Euteleostomi</taxon>
        <taxon>Actinopterygii</taxon>
        <taxon>Neopterygii</taxon>
        <taxon>Teleostei</taxon>
        <taxon>Ostariophysi</taxon>
        <taxon>Siluriformes</taxon>
        <taxon>Siluridae</taxon>
        <taxon>Silurus</taxon>
    </lineage>
</organism>
<evidence type="ECO:0000313" key="5">
    <source>
        <dbReference type="Proteomes" id="UP000606274"/>
    </source>
</evidence>
<keyword evidence="5" id="KW-1185">Reference proteome</keyword>
<feature type="region of interest" description="Disordered" evidence="2">
    <location>
        <begin position="94"/>
        <end position="115"/>
    </location>
</feature>
<protein>
    <recommendedName>
        <fullName evidence="3">G protein-regulated inducer of neurite outgrowth C-terminal domain-containing protein</fullName>
    </recommendedName>
</protein>
<evidence type="ECO:0000313" key="4">
    <source>
        <dbReference type="EMBL" id="KAF7702467.1"/>
    </source>
</evidence>
<sequence length="484" mass="52978">MEKGECCGESDTNLECMVPSEEDNLDVSMVVADLIELSEMQQTCLVSNSSEEQISSIGDLNMPKSDEVGFIESHKKQTQPKSQQEICANKYQSSEELISPDSKDPNRSEKTVSNVSLKQVKSLEKRDSDGKVVSRQQQIQTQVSLEVKYHSAATSPMTPPEDSTAFFFPYCLNKLGQSDGIESGQVETKDAELQVETHSVATAPMTPIATRAPDLRVETHSIATAPMTPIATRAPDLRVETRSIATAPMTPIATRAADLRVETRSISTAPMTPIATRAPELRVETRSIATAPMTPIATRAPELRVETRSIATAPMTPIATRAPELCAETLSTAKGPVIPFNLSSPELIPEPEPRVKSGSDEPEPVQEVCWDEKGMTWDIYGAVVEVSVLGSAIQKHLEKQVLKKQIKLPDDTSNQILLANTPDIYTPLPSSPPAFSSSSRCSSAKGSRKKDERKGARSRQRQNPLHSFCRNLRRPNCCSRPHSE</sequence>
<dbReference type="Proteomes" id="UP000606274">
    <property type="component" value="Unassembled WGS sequence"/>
</dbReference>
<dbReference type="InterPro" id="IPR026646">
    <property type="entry name" value="GPRIN2-like/GPRIN3"/>
</dbReference>
<dbReference type="PANTHER" id="PTHR15718">
    <property type="entry name" value="G PROTEIN-REGULATED INDUCER OF NEURITE OUTGROWTH C-TERMINAL DOMAIN-CONTAINING PROTEIN"/>
    <property type="match status" value="1"/>
</dbReference>
<comment type="function">
    <text evidence="1">May be involved in neurite outgrowth.</text>
</comment>
<dbReference type="Pfam" id="PF15235">
    <property type="entry name" value="GRIN_C"/>
    <property type="match status" value="1"/>
</dbReference>
<feature type="compositionally biased region" description="Low complexity" evidence="2">
    <location>
        <begin position="433"/>
        <end position="443"/>
    </location>
</feature>
<dbReference type="AlphaFoldDB" id="A0A8T0B8D2"/>